<accession>A0A286G6P8</accession>
<keyword evidence="3" id="KW-1185">Reference proteome</keyword>
<gene>
    <name evidence="2" type="ORF">SAMN05421508_101850</name>
</gene>
<dbReference type="EMBL" id="OCNJ01000001">
    <property type="protein sequence ID" value="SOD91183.1"/>
    <property type="molecule type" value="Genomic_DNA"/>
</dbReference>
<evidence type="ECO:0000256" key="1">
    <source>
        <dbReference type="SAM" id="MobiDB-lite"/>
    </source>
</evidence>
<sequence length="166" mass="18699">MFGIKLPGGAVDKAELQRQAVERAKAEWLKQLHEMVEADPETAERLNKALKDRCGKDKTLPYDFKKALLDKAREYERNANMRQCDRLLHEAARLAAEEHLTERAQKLGAGRRYFSKACTLGADEDFRHAAQRLMETIMLTGGVHKDGPSRAKPADFAPKTPNRAKG</sequence>
<protein>
    <submittedName>
        <fullName evidence="2">Uncharacterized protein</fullName>
    </submittedName>
</protein>
<organism evidence="2 3">
    <name type="scientific">Caenispirillum bisanense</name>
    <dbReference type="NCBI Taxonomy" id="414052"/>
    <lineage>
        <taxon>Bacteria</taxon>
        <taxon>Pseudomonadati</taxon>
        <taxon>Pseudomonadota</taxon>
        <taxon>Alphaproteobacteria</taxon>
        <taxon>Rhodospirillales</taxon>
        <taxon>Novispirillaceae</taxon>
        <taxon>Caenispirillum</taxon>
    </lineage>
</organism>
<dbReference type="OrthoDB" id="7356444at2"/>
<dbReference type="AlphaFoldDB" id="A0A286G6P8"/>
<reference evidence="3" key="1">
    <citation type="submission" date="2017-09" db="EMBL/GenBank/DDBJ databases">
        <authorList>
            <person name="Varghese N."/>
            <person name="Submissions S."/>
        </authorList>
    </citation>
    <scope>NUCLEOTIDE SEQUENCE [LARGE SCALE GENOMIC DNA]</scope>
    <source>
        <strain evidence="3">USBA 140</strain>
    </source>
</reference>
<evidence type="ECO:0000313" key="2">
    <source>
        <dbReference type="EMBL" id="SOD91183.1"/>
    </source>
</evidence>
<feature type="compositionally biased region" description="Basic and acidic residues" evidence="1">
    <location>
        <begin position="143"/>
        <end position="153"/>
    </location>
</feature>
<dbReference type="Proteomes" id="UP000219621">
    <property type="component" value="Unassembled WGS sequence"/>
</dbReference>
<dbReference type="RefSeq" id="WP_097277701.1">
    <property type="nucleotide sequence ID" value="NZ_OCNJ01000001.1"/>
</dbReference>
<name>A0A286G6P8_9PROT</name>
<evidence type="ECO:0000313" key="3">
    <source>
        <dbReference type="Proteomes" id="UP000219621"/>
    </source>
</evidence>
<feature type="region of interest" description="Disordered" evidence="1">
    <location>
        <begin position="141"/>
        <end position="166"/>
    </location>
</feature>
<proteinExistence type="predicted"/>